<dbReference type="Proteomes" id="UP000184287">
    <property type="component" value="Unassembled WGS sequence"/>
</dbReference>
<dbReference type="InterPro" id="IPR003593">
    <property type="entry name" value="AAA+_ATPase"/>
</dbReference>
<evidence type="ECO:0000313" key="8">
    <source>
        <dbReference type="Proteomes" id="UP000184287"/>
    </source>
</evidence>
<dbReference type="InterPro" id="IPR027417">
    <property type="entry name" value="P-loop_NTPase"/>
</dbReference>
<dbReference type="NCBIfam" id="NF010068">
    <property type="entry name" value="PRK13548.1"/>
    <property type="match status" value="1"/>
</dbReference>
<dbReference type="CDD" id="cd03214">
    <property type="entry name" value="ABC_Iron-Siderophores_B12_Hemin"/>
    <property type="match status" value="1"/>
</dbReference>
<dbReference type="GO" id="GO:0016887">
    <property type="term" value="F:ATP hydrolysis activity"/>
    <property type="evidence" value="ECO:0007669"/>
    <property type="project" value="InterPro"/>
</dbReference>
<evidence type="ECO:0000256" key="3">
    <source>
        <dbReference type="ARBA" id="ARBA00022840"/>
    </source>
</evidence>
<dbReference type="STRING" id="288992.SAMN04488522_102131"/>
<organism evidence="7 8">
    <name type="scientific">Pedobacter caeni</name>
    <dbReference type="NCBI Taxonomy" id="288992"/>
    <lineage>
        <taxon>Bacteria</taxon>
        <taxon>Pseudomonadati</taxon>
        <taxon>Bacteroidota</taxon>
        <taxon>Sphingobacteriia</taxon>
        <taxon>Sphingobacteriales</taxon>
        <taxon>Sphingobacteriaceae</taxon>
        <taxon>Pedobacter</taxon>
    </lineage>
</organism>
<reference evidence="8" key="1">
    <citation type="submission" date="2016-11" db="EMBL/GenBank/DDBJ databases">
        <authorList>
            <person name="Varghese N."/>
            <person name="Submissions S."/>
        </authorList>
    </citation>
    <scope>NUCLEOTIDE SEQUENCE [LARGE SCALE GENOMIC DNA]</scope>
    <source>
        <strain evidence="8">DSM 16990</strain>
    </source>
</reference>
<dbReference type="InterPro" id="IPR017871">
    <property type="entry name" value="ABC_transporter-like_CS"/>
</dbReference>
<evidence type="ECO:0000259" key="6">
    <source>
        <dbReference type="PROSITE" id="PS50893"/>
    </source>
</evidence>
<dbReference type="RefSeq" id="WP_073229834.1">
    <property type="nucleotide sequence ID" value="NZ_FQUQ01000002.1"/>
</dbReference>
<dbReference type="EMBL" id="FQUQ01000002">
    <property type="protein sequence ID" value="SHF11287.1"/>
    <property type="molecule type" value="Genomic_DNA"/>
</dbReference>
<dbReference type="PANTHER" id="PTHR42794">
    <property type="entry name" value="HEMIN IMPORT ATP-BINDING PROTEIN HMUV"/>
    <property type="match status" value="1"/>
</dbReference>
<keyword evidence="2" id="KW-0547">Nucleotide-binding</keyword>
<keyword evidence="1" id="KW-0813">Transport</keyword>
<keyword evidence="3 7" id="KW-0067">ATP-binding</keyword>
<protein>
    <submittedName>
        <fullName evidence="7">Iron complex transport system ATP-binding protein</fullName>
    </submittedName>
</protein>
<dbReference type="FunFam" id="3.40.50.300:FF:000134">
    <property type="entry name" value="Iron-enterobactin ABC transporter ATP-binding protein"/>
    <property type="match status" value="1"/>
</dbReference>
<dbReference type="PROSITE" id="PS50893">
    <property type="entry name" value="ABC_TRANSPORTER_2"/>
    <property type="match status" value="1"/>
</dbReference>
<sequence>MIKVRGLSYKAGSKKLLDNLSFDAHKGELLAILGANGAGKSTLMKLLCREIKPAAGTILINQKELDNYRLEDLAKTRAVLSQHNTLSISFQVKELVLMGRYPHFQQKPTAADFGIVNQVMEETGITHLASRDYNTLSGGEQQRVQLARVIAQIYDSPNACLLLDEPTNGLDLQYQQQIMVLARSLADRGYCVICILHDINFASRFADRIMMLKNGKKVAEGLPIEVINCENIHETFSIKVKLMECEGYNCPLVVPATILK</sequence>
<evidence type="ECO:0000256" key="1">
    <source>
        <dbReference type="ARBA" id="ARBA00022448"/>
    </source>
</evidence>
<dbReference type="SUPFAM" id="SSF52540">
    <property type="entry name" value="P-loop containing nucleoside triphosphate hydrolases"/>
    <property type="match status" value="1"/>
</dbReference>
<comment type="function">
    <text evidence="5">Part of the ABC transporter complex HmuTUV involved in hemin import. Responsible for energy coupling to the transport system.</text>
</comment>
<dbReference type="AlphaFoldDB" id="A0A1M4Z0D6"/>
<dbReference type="OrthoDB" id="9806726at2"/>
<evidence type="ECO:0000256" key="4">
    <source>
        <dbReference type="ARBA" id="ARBA00022967"/>
    </source>
</evidence>
<dbReference type="InterPro" id="IPR003439">
    <property type="entry name" value="ABC_transporter-like_ATP-bd"/>
</dbReference>
<dbReference type="SMART" id="SM00382">
    <property type="entry name" value="AAA"/>
    <property type="match status" value="1"/>
</dbReference>
<accession>A0A1M4Z0D6</accession>
<dbReference type="PROSITE" id="PS00211">
    <property type="entry name" value="ABC_TRANSPORTER_1"/>
    <property type="match status" value="1"/>
</dbReference>
<evidence type="ECO:0000256" key="5">
    <source>
        <dbReference type="ARBA" id="ARBA00037066"/>
    </source>
</evidence>
<dbReference type="PANTHER" id="PTHR42794:SF1">
    <property type="entry name" value="HEMIN IMPORT ATP-BINDING PROTEIN HMUV"/>
    <property type="match status" value="1"/>
</dbReference>
<name>A0A1M4Z0D6_9SPHI</name>
<proteinExistence type="predicted"/>
<dbReference type="Pfam" id="PF00005">
    <property type="entry name" value="ABC_tran"/>
    <property type="match status" value="1"/>
</dbReference>
<keyword evidence="8" id="KW-1185">Reference proteome</keyword>
<gene>
    <name evidence="7" type="ORF">SAMN04488522_102131</name>
</gene>
<dbReference type="GO" id="GO:0005524">
    <property type="term" value="F:ATP binding"/>
    <property type="evidence" value="ECO:0007669"/>
    <property type="project" value="UniProtKB-KW"/>
</dbReference>
<evidence type="ECO:0000313" key="7">
    <source>
        <dbReference type="EMBL" id="SHF11287.1"/>
    </source>
</evidence>
<keyword evidence="4" id="KW-1278">Translocase</keyword>
<evidence type="ECO:0000256" key="2">
    <source>
        <dbReference type="ARBA" id="ARBA00022741"/>
    </source>
</evidence>
<dbReference type="Gene3D" id="3.40.50.300">
    <property type="entry name" value="P-loop containing nucleotide triphosphate hydrolases"/>
    <property type="match status" value="1"/>
</dbReference>
<feature type="domain" description="ABC transporter" evidence="6">
    <location>
        <begin position="2"/>
        <end position="239"/>
    </location>
</feature>